<dbReference type="SUPFAM" id="SSF56112">
    <property type="entry name" value="Protein kinase-like (PK-like)"/>
    <property type="match status" value="1"/>
</dbReference>
<protein>
    <recommendedName>
        <fullName evidence="1">Aminoglycoside phosphotransferase domain-containing protein</fullName>
    </recommendedName>
</protein>
<dbReference type="Pfam" id="PF01636">
    <property type="entry name" value="APH"/>
    <property type="match status" value="1"/>
</dbReference>
<organism evidence="2 3">
    <name type="scientific">Cutibacterium avidum ATCC 25577</name>
    <dbReference type="NCBI Taxonomy" id="997355"/>
    <lineage>
        <taxon>Bacteria</taxon>
        <taxon>Bacillati</taxon>
        <taxon>Actinomycetota</taxon>
        <taxon>Actinomycetes</taxon>
        <taxon>Propionibacteriales</taxon>
        <taxon>Propionibacteriaceae</taxon>
        <taxon>Cutibacterium</taxon>
    </lineage>
</organism>
<dbReference type="InterPro" id="IPR002575">
    <property type="entry name" value="Aminoglycoside_PTrfase"/>
</dbReference>
<evidence type="ECO:0000259" key="1">
    <source>
        <dbReference type="Pfam" id="PF01636"/>
    </source>
</evidence>
<comment type="caution">
    <text evidence="2">The sequence shown here is derived from an EMBL/GenBank/DDBJ whole genome shotgun (WGS) entry which is preliminary data.</text>
</comment>
<dbReference type="InterPro" id="IPR011009">
    <property type="entry name" value="Kinase-like_dom_sf"/>
</dbReference>
<evidence type="ECO:0000313" key="2">
    <source>
        <dbReference type="EMBL" id="EGY78775.1"/>
    </source>
</evidence>
<dbReference type="RefSeq" id="WP_004808908.1">
    <property type="nucleotide sequence ID" value="NZ_JH165054.1"/>
</dbReference>
<evidence type="ECO:0000313" key="3">
    <source>
        <dbReference type="Proteomes" id="UP000005332"/>
    </source>
</evidence>
<proteinExistence type="predicted"/>
<dbReference type="Proteomes" id="UP000005332">
    <property type="component" value="Unassembled WGS sequence"/>
</dbReference>
<accession>G4CUY7</accession>
<dbReference type="EMBL" id="AGBA01000005">
    <property type="protein sequence ID" value="EGY78775.1"/>
    <property type="molecule type" value="Genomic_DNA"/>
</dbReference>
<dbReference type="HOGENOM" id="CLU_028792_0_0_11"/>
<dbReference type="Gene3D" id="3.90.1200.10">
    <property type="match status" value="1"/>
</dbReference>
<sequence length="412" mass="44889">MRRPAWLGGAGKDADGAVLLTGPEAGELLTAAVEHAGGVLLEWRLDHVDANPGQSTTATYQARVQWQTGKRQELFGMSARANGPAMTDSRADIYVDGSREVAVWRYPDDPDLPGLSRAAYPEQMATIMSDLGLVDGGVSADQINLRMIGYRPRRRAVLCVEVPNRRFYVKVLRDGIFQATLARHDLLTRASVPSPRVAGVTDDNLLFLTELPGRPLSKALFEPGNPCTAESLVGLLDQLPPQVCELPRRSPWSESVDHYCRMVAAAMPDQQDRLDRMARIISQGLSGLPQGNEPTHGDFHEGQIHVWNGQVCGILDVDTIGPGRRADDLACLVAHLSTVQHMNSSQADRMRQILAGWVPVFDTRVDPVELRLRSAAVAISLATGPYRSQEANWGAETLSLIDAAEALINQVA</sequence>
<dbReference type="AlphaFoldDB" id="G4CUY7"/>
<gene>
    <name evidence="2" type="ORF">HMPREF9153_0344</name>
</gene>
<keyword evidence="3" id="KW-1185">Reference proteome</keyword>
<reference evidence="2 3" key="1">
    <citation type="submission" date="2011-06" db="EMBL/GenBank/DDBJ databases">
        <authorList>
            <person name="Muzny D."/>
            <person name="Qin X."/>
            <person name="Deng J."/>
            <person name="Jiang H."/>
            <person name="Liu Y."/>
            <person name="Qu J."/>
            <person name="Song X.-Z."/>
            <person name="Zhang L."/>
            <person name="Thornton R."/>
            <person name="Coyle M."/>
            <person name="Francisco L."/>
            <person name="Jackson L."/>
            <person name="Javaid M."/>
            <person name="Korchina V."/>
            <person name="Kovar C."/>
            <person name="Mata R."/>
            <person name="Mathew T."/>
            <person name="Ngo R."/>
            <person name="Nguyen L."/>
            <person name="Nguyen N."/>
            <person name="Okwuonu G."/>
            <person name="Ongeri F."/>
            <person name="Pham C."/>
            <person name="Simmons D."/>
            <person name="Wilczek-Boney K."/>
            <person name="Hale W."/>
            <person name="Jakkamsetti A."/>
            <person name="Pham P."/>
            <person name="Ruth R."/>
            <person name="San Lucas F."/>
            <person name="Warren J."/>
            <person name="Zhang J."/>
            <person name="Zhao Z."/>
            <person name="Zhou C."/>
            <person name="Zhu D."/>
            <person name="Lee S."/>
            <person name="Bess C."/>
            <person name="Blankenburg K."/>
            <person name="Forbes L."/>
            <person name="Fu Q."/>
            <person name="Gubbala S."/>
            <person name="Hirani K."/>
            <person name="Jayaseelan J.C."/>
            <person name="Lara F."/>
            <person name="Munidasa M."/>
            <person name="Palculict T."/>
            <person name="Patil S."/>
            <person name="Pu L.-L."/>
            <person name="Saada N."/>
            <person name="Tang L."/>
            <person name="Weissenberger G."/>
            <person name="Zhu Y."/>
            <person name="Hemphill L."/>
            <person name="Shang Y."/>
            <person name="Youmans B."/>
            <person name="Ayvaz T."/>
            <person name="Ross M."/>
            <person name="Santibanez J."/>
            <person name="Aqrawi P."/>
            <person name="Gross S."/>
            <person name="Joshi V."/>
            <person name="Fowler G."/>
            <person name="Nazareth L."/>
            <person name="Reid J."/>
            <person name="Worley K."/>
            <person name="Petrosino J."/>
            <person name="Highlander S."/>
            <person name="Gibbs R."/>
        </authorList>
    </citation>
    <scope>NUCLEOTIDE SEQUENCE [LARGE SCALE GENOMIC DNA]</scope>
    <source>
        <strain evidence="2 3">ATCC 25577</strain>
    </source>
</reference>
<name>G4CUY7_9ACTN</name>
<dbReference type="PATRIC" id="fig|997355.3.peg.340"/>
<feature type="domain" description="Aminoglycoside phosphotransferase" evidence="1">
    <location>
        <begin position="165"/>
        <end position="337"/>
    </location>
</feature>